<feature type="region of interest" description="Disordered" evidence="2">
    <location>
        <begin position="50"/>
        <end position="78"/>
    </location>
</feature>
<dbReference type="KEGG" id="lenr:94170659"/>
<accession>A0A836HN51</accession>
<feature type="region of interest" description="Disordered" evidence="2">
    <location>
        <begin position="97"/>
        <end position="123"/>
    </location>
</feature>
<feature type="region of interest" description="Disordered" evidence="2">
    <location>
        <begin position="434"/>
        <end position="454"/>
    </location>
</feature>
<sequence>MYGGALPTASSTQSLPSPREAARARAFRATLRLRTVLRHVSALRYAQQAASALPPASPSPPFGSSTAPTTVAEAAPSPPPPCPLHLECPLAPLAQRLKRKAAREDHRQKRRDARQAAATASVPTTAADMVRNALSQPLGVVASRFLSAAGSGAPLLFPNVAITSSSATDNHMRNWLSSSSPPPAPYPAASSSDSSSKSPLSAIQGAHTPLSTTVASAPQPGVSPLGAGSGEHTVSPSSAASVRKTPYPSSPLRVRDQRSLHRRSHHPHERVPSNVRASHRSRDSADDGPSPLAQLLSTQPSGIGNQGLCSCHHPLPRHPEQRDRHRHRARHHRCHRHRQCRGAHEAVGCAPAAAQSATMDAMRKHKQGRSSSWHQDETPETKTSPPVGVFSSTPISFLTRTLREAGTAALVASPASGGEKRHIPATDLRSYAHHSDCRRRAEMRERSEKSADVRVAGSSPTRACWSGSAGSPYIGGSPHAAGKCFPQLLCFSYDSPCTCSGSTYDSWSGSESSCSASSSRMSSVLGVHSPPCELFTPLTIPLDGRYDPDAPLLPLIRCYGNTPTRELFCSALSTSTQHTASRSSTPMSSRWSAELSSTGTTVAVAAAAPAAGFRALNAPEEAVKRIGHEHCGGDPAESQQQLNNHHRQPSMPLSSSTNTQLSYVAEMDAIERGMVAPYVSYLFSPEVRVIDLRQLKESVSPGDPVPPLEATCIGFSRVSGVYLVGTSSGVLWRVPVDGGAEAMRATPLGSLWPLHAAANAKPAATAALGSASAAKGSPDGTGGASWSGGSTPLPVPLSGHTAAILSIAFNDDGALFATTGMDGCVIVWNASTSAKLRRINALWASAASPSSAAAPASKYAGVDEAAGQRAPRLVRFMPQNNNYLLVSYLSSSELHLYNSSTGLPVTNAAGTGLARAAASTITAHRTGTRGSHGSSGAGADTAASSGVITALAVDLVASPFFFSGDASGTVVLWMYRAGNVVAKPTLRATAAASFLTTLAGNDEGKHAHTRFYVVDPLLHGRLGSSGDGAATFSTPLYQPPELRRVTALALPEHMGGIAALGVSTLHISQLYSLFRHRGPRQGAESAQSTSKGGNASARSAPPHPLEPTARVFRAVAQQNRACWAAADALRASDKTTAADGTARNRCDARGRSGGQSHSAVHGTPASRDKSIFPQALAELPSRLSETLSALWRGGGGAPSSAAHSGPAPATHEGKFASATAKASAAPATVLSEDELLHQLRNDALDVVCPLLVLVTLPCDTIYALGVLLQLQPGSRRSIAAGEEGVVGAGTPTVTYRLYPLLKTTSPSRLRHLGVGAVQSPDNPRLIIVATPCEEGFVRVEPLLRFATPSPPEQRTSPVGVSTVPTPGVGCPQPSNTVAAPDDGGRRSHSHVLATLPMPYGGRCTGVAWSPNGRFLVAITAEGVIYQWARVYLLHPSSLSVNATAAATADAAATRNGDVAQVGDGGNAAPVHSVGSVKGEVEVRSSSAAGAAVAAAARRRGCVTERSNAMNRAASPAANFTGLLGAPMASAVAPPSCLAVGENTAARAAFEEEDAWRESFQRELERQRRAQAAMKLVAHDGLGAEYVAVSSSDYWLDDDSVANSAVTEDSLEGEETGSSL</sequence>
<feature type="compositionally biased region" description="Low complexity" evidence="2">
    <location>
        <begin position="1355"/>
        <end position="1369"/>
    </location>
</feature>
<feature type="region of interest" description="Disordered" evidence="2">
    <location>
        <begin position="1"/>
        <end position="21"/>
    </location>
</feature>
<dbReference type="SUPFAM" id="SSF69322">
    <property type="entry name" value="Tricorn protease domain 2"/>
    <property type="match status" value="1"/>
</dbReference>
<feature type="compositionally biased region" description="Basic and acidic residues" evidence="2">
    <location>
        <begin position="434"/>
        <end position="452"/>
    </location>
</feature>
<evidence type="ECO:0000313" key="3">
    <source>
        <dbReference type="EMBL" id="KAG5479653.1"/>
    </source>
</evidence>
<feature type="region of interest" description="Disordered" evidence="2">
    <location>
        <begin position="1133"/>
        <end position="1167"/>
    </location>
</feature>
<gene>
    <name evidence="3" type="ORF">CUR178_03415</name>
</gene>
<feature type="region of interest" description="Disordered" evidence="2">
    <location>
        <begin position="173"/>
        <end position="330"/>
    </location>
</feature>
<feature type="region of interest" description="Disordered" evidence="2">
    <location>
        <begin position="362"/>
        <end position="389"/>
    </location>
</feature>
<feature type="region of interest" description="Disordered" evidence="2">
    <location>
        <begin position="1347"/>
        <end position="1373"/>
    </location>
</feature>
<feature type="compositionally biased region" description="Low complexity" evidence="2">
    <location>
        <begin position="1198"/>
        <end position="1209"/>
    </location>
</feature>
<evidence type="ECO:0008006" key="5">
    <source>
        <dbReference type="Google" id="ProtNLM"/>
    </source>
</evidence>
<feature type="compositionally biased region" description="Low complexity" evidence="2">
    <location>
        <begin position="187"/>
        <end position="202"/>
    </location>
</feature>
<feature type="region of interest" description="Disordered" evidence="2">
    <location>
        <begin position="1194"/>
        <end position="1218"/>
    </location>
</feature>
<dbReference type="Gene3D" id="2.130.10.10">
    <property type="entry name" value="YVTN repeat-like/Quinoprotein amine dehydrogenase"/>
    <property type="match status" value="1"/>
</dbReference>
<dbReference type="OrthoDB" id="4869960at2759"/>
<keyword evidence="1" id="KW-0853">WD repeat</keyword>
<feature type="compositionally biased region" description="Low complexity" evidence="2">
    <location>
        <begin position="62"/>
        <end position="75"/>
    </location>
</feature>
<feature type="compositionally biased region" description="Polar residues" evidence="2">
    <location>
        <begin position="1084"/>
        <end position="1097"/>
    </location>
</feature>
<feature type="region of interest" description="Disordered" evidence="2">
    <location>
        <begin position="1078"/>
        <end position="1105"/>
    </location>
</feature>
<protein>
    <recommendedName>
        <fullName evidence="5">Guanine nucleotide-binding protein subunit beta-like protein</fullName>
    </recommendedName>
</protein>
<dbReference type="SMART" id="SM00320">
    <property type="entry name" value="WD40"/>
    <property type="match status" value="3"/>
</dbReference>
<evidence type="ECO:0000256" key="2">
    <source>
        <dbReference type="SAM" id="MobiDB-lite"/>
    </source>
</evidence>
<keyword evidence="4" id="KW-1185">Reference proteome</keyword>
<proteinExistence type="predicted"/>
<dbReference type="PROSITE" id="PS50294">
    <property type="entry name" value="WD_REPEATS_REGION"/>
    <property type="match status" value="1"/>
</dbReference>
<evidence type="ECO:0000256" key="1">
    <source>
        <dbReference type="PROSITE-ProRule" id="PRU00221"/>
    </source>
</evidence>
<name>A0A836HN51_LEIEN</name>
<dbReference type="PANTHER" id="PTHR45333">
    <property type="entry name" value="MEMBRANE PROTEIN-RELATED"/>
    <property type="match status" value="1"/>
</dbReference>
<reference evidence="3 4" key="1">
    <citation type="submission" date="2021-02" db="EMBL/GenBank/DDBJ databases">
        <title>Leishmania (Mundinia) enrietti genome sequencing and assembly.</title>
        <authorList>
            <person name="Almutairi H."/>
            <person name="Gatherer D."/>
        </authorList>
    </citation>
    <scope>NUCLEOTIDE SEQUENCE [LARGE SCALE GENOMIC DNA]</scope>
    <source>
        <strain evidence="3">CUR178</strain>
    </source>
</reference>
<feature type="region of interest" description="Disordered" evidence="2">
    <location>
        <begin position="628"/>
        <end position="658"/>
    </location>
</feature>
<dbReference type="Proteomes" id="UP000674179">
    <property type="component" value="Chromosome 22"/>
</dbReference>
<dbReference type="Pfam" id="PF00400">
    <property type="entry name" value="WD40"/>
    <property type="match status" value="1"/>
</dbReference>
<evidence type="ECO:0000313" key="4">
    <source>
        <dbReference type="Proteomes" id="UP000674179"/>
    </source>
</evidence>
<dbReference type="EMBL" id="JAFHKP010000022">
    <property type="protein sequence ID" value="KAG5479653.1"/>
    <property type="molecule type" value="Genomic_DNA"/>
</dbReference>
<dbReference type="PANTHER" id="PTHR45333:SF1">
    <property type="entry name" value="CHROMOSOME UNDETERMINED SCAFFOLD_625, WHOLE GENOME SHOTGUN SEQUENCE"/>
    <property type="match status" value="1"/>
</dbReference>
<dbReference type="PROSITE" id="PS50082">
    <property type="entry name" value="WD_REPEATS_2"/>
    <property type="match status" value="1"/>
</dbReference>
<organism evidence="3 4">
    <name type="scientific">Leishmania enriettii</name>
    <dbReference type="NCBI Taxonomy" id="5663"/>
    <lineage>
        <taxon>Eukaryota</taxon>
        <taxon>Discoba</taxon>
        <taxon>Euglenozoa</taxon>
        <taxon>Kinetoplastea</taxon>
        <taxon>Metakinetoplastina</taxon>
        <taxon>Trypanosomatida</taxon>
        <taxon>Trypanosomatidae</taxon>
        <taxon>Leishmaniinae</taxon>
        <taxon>Leishmania</taxon>
    </lineage>
</organism>
<dbReference type="InterPro" id="IPR015943">
    <property type="entry name" value="WD40/YVTN_repeat-like_dom_sf"/>
</dbReference>
<dbReference type="InterPro" id="IPR001680">
    <property type="entry name" value="WD40_rpt"/>
</dbReference>
<comment type="caution">
    <text evidence="3">The sequence shown here is derived from an EMBL/GenBank/DDBJ whole genome shotgun (WGS) entry which is preliminary data.</text>
</comment>
<dbReference type="GeneID" id="94170659"/>
<dbReference type="RefSeq" id="XP_067693182.1">
    <property type="nucleotide sequence ID" value="XM_067835149.1"/>
</dbReference>
<feature type="repeat" description="WD" evidence="1">
    <location>
        <begin position="797"/>
        <end position="838"/>
    </location>
</feature>